<accession>A0ACB0LT66</accession>
<proteinExistence type="predicted"/>
<keyword evidence="2" id="KW-1185">Reference proteome</keyword>
<evidence type="ECO:0000313" key="2">
    <source>
        <dbReference type="Proteomes" id="UP001177021"/>
    </source>
</evidence>
<protein>
    <submittedName>
        <fullName evidence="1">Uncharacterized protein</fullName>
    </submittedName>
</protein>
<dbReference type="EMBL" id="CASHSV030000615">
    <property type="protein sequence ID" value="CAJ2671641.1"/>
    <property type="molecule type" value="Genomic_DNA"/>
</dbReference>
<comment type="caution">
    <text evidence="1">The sequence shown here is derived from an EMBL/GenBank/DDBJ whole genome shotgun (WGS) entry which is preliminary data.</text>
</comment>
<sequence>MISRKERLRYQNLYKSMMIFLENRPLTDDGIEPDPFHLTRMPSVTYSFGKYEERWAGRDHITEYEYR</sequence>
<organism evidence="1 2">
    <name type="scientific">Trifolium pratense</name>
    <name type="common">Red clover</name>
    <dbReference type="NCBI Taxonomy" id="57577"/>
    <lineage>
        <taxon>Eukaryota</taxon>
        <taxon>Viridiplantae</taxon>
        <taxon>Streptophyta</taxon>
        <taxon>Embryophyta</taxon>
        <taxon>Tracheophyta</taxon>
        <taxon>Spermatophyta</taxon>
        <taxon>Magnoliopsida</taxon>
        <taxon>eudicotyledons</taxon>
        <taxon>Gunneridae</taxon>
        <taxon>Pentapetalae</taxon>
        <taxon>rosids</taxon>
        <taxon>fabids</taxon>
        <taxon>Fabales</taxon>
        <taxon>Fabaceae</taxon>
        <taxon>Papilionoideae</taxon>
        <taxon>50 kb inversion clade</taxon>
        <taxon>NPAAA clade</taxon>
        <taxon>Hologalegina</taxon>
        <taxon>IRL clade</taxon>
        <taxon>Trifolieae</taxon>
        <taxon>Trifolium</taxon>
    </lineage>
</organism>
<dbReference type="Proteomes" id="UP001177021">
    <property type="component" value="Unassembled WGS sequence"/>
</dbReference>
<name>A0ACB0LT66_TRIPR</name>
<reference evidence="1" key="1">
    <citation type="submission" date="2023-10" db="EMBL/GenBank/DDBJ databases">
        <authorList>
            <person name="Rodriguez Cubillos JULIANA M."/>
            <person name="De Vega J."/>
        </authorList>
    </citation>
    <scope>NUCLEOTIDE SEQUENCE</scope>
</reference>
<gene>
    <name evidence="1" type="ORF">MILVUS5_LOCUS35435</name>
</gene>
<evidence type="ECO:0000313" key="1">
    <source>
        <dbReference type="EMBL" id="CAJ2671641.1"/>
    </source>
</evidence>